<dbReference type="EMBL" id="MKKU01000287">
    <property type="protein sequence ID" value="RNF16633.1"/>
    <property type="molecule type" value="Genomic_DNA"/>
</dbReference>
<evidence type="ECO:0000256" key="1">
    <source>
        <dbReference type="SAM" id="MobiDB-lite"/>
    </source>
</evidence>
<dbReference type="Proteomes" id="UP000284403">
    <property type="component" value="Unassembled WGS sequence"/>
</dbReference>
<reference evidence="2 3" key="1">
    <citation type="journal article" date="2018" name="BMC Genomics">
        <title>Genomic comparison of Trypanosoma conorhini and Trypanosoma rangeli to Trypanosoma cruzi strains of high and low virulence.</title>
        <authorList>
            <person name="Bradwell K.R."/>
            <person name="Koparde V.N."/>
            <person name="Matveyev A.V."/>
            <person name="Serrano M.G."/>
            <person name="Alves J.M."/>
            <person name="Parikh H."/>
            <person name="Huang B."/>
            <person name="Lee V."/>
            <person name="Espinosa-Alvarez O."/>
            <person name="Ortiz P.A."/>
            <person name="Costa-Martins A.G."/>
            <person name="Teixeira M.M."/>
            <person name="Buck G.A."/>
        </authorList>
    </citation>
    <scope>NUCLEOTIDE SEQUENCE [LARGE SCALE GENOMIC DNA]</scope>
    <source>
        <strain evidence="2 3">025E</strain>
    </source>
</reference>
<feature type="region of interest" description="Disordered" evidence="1">
    <location>
        <begin position="1"/>
        <end position="21"/>
    </location>
</feature>
<protein>
    <submittedName>
        <fullName evidence="2">Uncharacterized protein</fullName>
    </submittedName>
</protein>
<proteinExistence type="predicted"/>
<sequence>MQRQAPQREIRRGGAHSRQGAGALLCGGRSAIHRCNRRTGGARGVDCPGAAAACRLPRHRSGAPLLPVGDRDIAEMRSSLLRGAAKRQVPAPLRCGPFRRPERRAFGHRMRHSALHCSADYGCKLPNAAVDIYE</sequence>
<evidence type="ECO:0000313" key="3">
    <source>
        <dbReference type="Proteomes" id="UP000284403"/>
    </source>
</evidence>
<gene>
    <name evidence="2" type="ORF">Tco025E_05112</name>
</gene>
<feature type="compositionally biased region" description="Basic and acidic residues" evidence="1">
    <location>
        <begin position="1"/>
        <end position="12"/>
    </location>
</feature>
<dbReference type="GeneID" id="40318723"/>
<dbReference type="AlphaFoldDB" id="A0A422PG18"/>
<name>A0A422PG18_9TRYP</name>
<comment type="caution">
    <text evidence="2">The sequence shown here is derived from an EMBL/GenBank/DDBJ whole genome shotgun (WGS) entry which is preliminary data.</text>
</comment>
<organism evidence="2 3">
    <name type="scientific">Trypanosoma conorhini</name>
    <dbReference type="NCBI Taxonomy" id="83891"/>
    <lineage>
        <taxon>Eukaryota</taxon>
        <taxon>Discoba</taxon>
        <taxon>Euglenozoa</taxon>
        <taxon>Kinetoplastea</taxon>
        <taxon>Metakinetoplastina</taxon>
        <taxon>Trypanosomatida</taxon>
        <taxon>Trypanosomatidae</taxon>
        <taxon>Trypanosoma</taxon>
    </lineage>
</organism>
<evidence type="ECO:0000313" key="2">
    <source>
        <dbReference type="EMBL" id="RNF16633.1"/>
    </source>
</evidence>
<keyword evidence="3" id="KW-1185">Reference proteome</keyword>
<accession>A0A422PG18</accession>
<dbReference type="RefSeq" id="XP_029227876.1">
    <property type="nucleotide sequence ID" value="XM_029372015.1"/>
</dbReference>